<dbReference type="KEGG" id="smr:Smar_1173"/>
<dbReference type="RefSeq" id="WP_011839459.1">
    <property type="nucleotide sequence ID" value="NC_009033.1"/>
</dbReference>
<evidence type="ECO:0000313" key="1">
    <source>
        <dbReference type="EMBL" id="ABN70268.1"/>
    </source>
</evidence>
<evidence type="ECO:0000313" key="2">
    <source>
        <dbReference type="Proteomes" id="UP000000254"/>
    </source>
</evidence>
<dbReference type="eggNOG" id="arCOG08864">
    <property type="taxonomic scope" value="Archaea"/>
</dbReference>
<dbReference type="AlphaFoldDB" id="A3DNQ8"/>
<dbReference type="Proteomes" id="UP000000254">
    <property type="component" value="Chromosome"/>
</dbReference>
<accession>A3DNQ8</accession>
<dbReference type="EMBL" id="CP000575">
    <property type="protein sequence ID" value="ABN70268.1"/>
    <property type="molecule type" value="Genomic_DNA"/>
</dbReference>
<dbReference type="STRING" id="399550.Smar_1173"/>
<keyword evidence="2" id="KW-1185">Reference proteome</keyword>
<dbReference type="HOGENOM" id="CLU_862268_0_0_2"/>
<proteinExistence type="predicted"/>
<organism evidence="1 2">
    <name type="scientific">Staphylothermus marinus (strain ATCC 43588 / DSM 3639 / JCM 9404 / F1)</name>
    <dbReference type="NCBI Taxonomy" id="399550"/>
    <lineage>
        <taxon>Archaea</taxon>
        <taxon>Thermoproteota</taxon>
        <taxon>Thermoprotei</taxon>
        <taxon>Desulfurococcales</taxon>
        <taxon>Desulfurococcaceae</taxon>
        <taxon>Staphylothermus</taxon>
    </lineage>
</organism>
<dbReference type="GeneID" id="4906597"/>
<reference evidence="2" key="1">
    <citation type="journal article" date="2009" name="BMC Genomics">
        <title>The complete genome sequence of Staphylothermus marinus reveals differences in sulfur metabolism among heterotrophic Crenarchaeota.</title>
        <authorList>
            <person name="Anderson I.J."/>
            <person name="Dharmarajan L."/>
            <person name="Rodriguez J."/>
            <person name="Hooper S."/>
            <person name="Porat I."/>
            <person name="Ulrich L.E."/>
            <person name="Elkins J.G."/>
            <person name="Mavromatis K."/>
            <person name="Sun H."/>
            <person name="Land M."/>
            <person name="Lapidus A."/>
            <person name="Lucas S."/>
            <person name="Barry K."/>
            <person name="Huber H."/>
            <person name="Zhulin I.B."/>
            <person name="Whitman W.B."/>
            <person name="Mukhopadhyay B."/>
            <person name="Woese C."/>
            <person name="Bristow J."/>
            <person name="Kyrpides N."/>
        </authorList>
    </citation>
    <scope>NUCLEOTIDE SEQUENCE [LARGE SCALE GENOMIC DNA]</scope>
    <source>
        <strain evidence="2">ATCC 43588 / DSM 3639 / JCM 9404 / F1</strain>
    </source>
</reference>
<reference evidence="1 2" key="2">
    <citation type="journal article" date="2009" name="Stand. Genomic Sci.">
        <title>Complete genome sequence of Staphylothermus marinus Stetter and Fiala 1986 type strain F1.</title>
        <authorList>
            <person name="Anderson I.J."/>
            <person name="Sun H."/>
            <person name="Lapidus A."/>
            <person name="Copeland A."/>
            <person name="Glavina Del Rio T."/>
            <person name="Tice H."/>
            <person name="Dalin E."/>
            <person name="Lucas S."/>
            <person name="Barry K."/>
            <person name="Land M."/>
            <person name="Richardson P."/>
            <person name="Huber H."/>
            <person name="Kyrpides N.C."/>
        </authorList>
    </citation>
    <scope>NUCLEOTIDE SEQUENCE [LARGE SCALE GENOMIC DNA]</scope>
    <source>
        <strain evidence="2">ATCC 43588 / DSM 3639 / JCM 9404 / F1</strain>
    </source>
</reference>
<sequence length="322" mass="37244">MSMYEYSVAKNVLTRLLSREDLISILSSRNIETAIKTIADKPIGARLYQIIRSKTYSITDLESEIDRFNLERLSIFKQTCRKDKVYIIDSIEKLFDSINIAYIVLNLINGSKPSIIYPVGNVAILDLSSISSLEELKNILGKDLGKLLDLVMMDGFRDYNLLFSAINTLKDHLLLPYKVKRIYGFIRDSNLIKTCLLMKQEPVKLPSLLTMSHEDFINLCRSKDLDQLMRMLGEINPLYKGFSELFSEAYNISKNLGIVDFAILLYASHISRDLIYSYEEVIARTYILMITEALMLKTVLTNLWFNTNIEYLKNIVNKWWII</sequence>
<dbReference type="OrthoDB" id="374504at2157"/>
<gene>
    <name evidence="1" type="ordered locus">Smar_1173</name>
</gene>
<protein>
    <submittedName>
        <fullName evidence="1">Uncharacterized protein</fullName>
    </submittedName>
</protein>
<name>A3DNQ8_STAMF</name>